<feature type="region of interest" description="Disordered" evidence="1">
    <location>
        <begin position="183"/>
        <end position="213"/>
    </location>
</feature>
<feature type="region of interest" description="Disordered" evidence="1">
    <location>
        <begin position="99"/>
        <end position="137"/>
    </location>
</feature>
<keyword evidence="2" id="KW-0732">Signal</keyword>
<feature type="compositionally biased region" description="Acidic residues" evidence="1">
    <location>
        <begin position="188"/>
        <end position="197"/>
    </location>
</feature>
<feature type="compositionally biased region" description="Acidic residues" evidence="1">
    <location>
        <begin position="66"/>
        <end position="79"/>
    </location>
</feature>
<protein>
    <submittedName>
        <fullName evidence="3">Uncharacterized protein</fullName>
    </submittedName>
</protein>
<feature type="region of interest" description="Disordered" evidence="1">
    <location>
        <begin position="60"/>
        <end position="81"/>
    </location>
</feature>
<evidence type="ECO:0000256" key="1">
    <source>
        <dbReference type="SAM" id="MobiDB-lite"/>
    </source>
</evidence>
<feature type="chain" id="PRO_5030160081" evidence="2">
    <location>
        <begin position="19"/>
        <end position="351"/>
    </location>
</feature>
<feature type="signal peptide" evidence="2">
    <location>
        <begin position="1"/>
        <end position="18"/>
    </location>
</feature>
<dbReference type="AlphaFoldDB" id="A0A6U3QMY4"/>
<feature type="compositionally biased region" description="Acidic residues" evidence="1">
    <location>
        <begin position="100"/>
        <end position="137"/>
    </location>
</feature>
<reference evidence="3" key="1">
    <citation type="submission" date="2021-01" db="EMBL/GenBank/DDBJ databases">
        <authorList>
            <person name="Corre E."/>
            <person name="Pelletier E."/>
            <person name="Niang G."/>
            <person name="Scheremetjew M."/>
            <person name="Finn R."/>
            <person name="Kale V."/>
            <person name="Holt S."/>
            <person name="Cochrane G."/>
            <person name="Meng A."/>
            <person name="Brown T."/>
            <person name="Cohen L."/>
        </authorList>
    </citation>
    <scope>NUCLEOTIDE SEQUENCE</scope>
    <source>
        <strain evidence="3">GSO104</strain>
    </source>
</reference>
<evidence type="ECO:0000256" key="2">
    <source>
        <dbReference type="SAM" id="SignalP"/>
    </source>
</evidence>
<dbReference type="PANTHER" id="PTHR35716">
    <property type="entry name" value="OS05G0574700 PROTEIN-RELATED"/>
    <property type="match status" value="1"/>
</dbReference>
<gene>
    <name evidence="3" type="ORF">DBRI00130_LOCUS11322</name>
</gene>
<sequence length="351" mass="38946">MMMKLILFMTSMVCTIDAFSPLTTTKTTSTTAITKQLLWQRSLLARESSSSCRGNRCALFMSDPSEGGEGENSDDDTNDEGSSLAAEFAALAKIRGVGLEQDELDYDDDDDDEDDDDDSSTAAMSEDDEDDDDDEEEVNIPEGAIAAFLDSESGGDDSLSNKQVYDELRERVLESAGGFVELVGRSADDDDDDDDSEEQVKEYKTPTTVPDSGLTAGEVVTTVLAALQHNDIPTPNRGVEVLFGYSSPTSQIIELQENDGLTPDEYAEFLKETKEYGILFDHEKVHIDKADYSFDKKRAFFTARLQVRGGNVKDFTNVNFILSTNGQDEDDCWLVDSLLIRPEGMRRRRRR</sequence>
<accession>A0A6U3QMY4</accession>
<evidence type="ECO:0000313" key="3">
    <source>
        <dbReference type="EMBL" id="CAE4600385.1"/>
    </source>
</evidence>
<dbReference type="EMBL" id="HBNS01014069">
    <property type="protein sequence ID" value="CAE4600385.1"/>
    <property type="molecule type" value="Transcribed_RNA"/>
</dbReference>
<organism evidence="3">
    <name type="scientific">Ditylum brightwellii</name>
    <dbReference type="NCBI Taxonomy" id="49249"/>
    <lineage>
        <taxon>Eukaryota</taxon>
        <taxon>Sar</taxon>
        <taxon>Stramenopiles</taxon>
        <taxon>Ochrophyta</taxon>
        <taxon>Bacillariophyta</taxon>
        <taxon>Mediophyceae</taxon>
        <taxon>Lithodesmiophycidae</taxon>
        <taxon>Lithodesmiales</taxon>
        <taxon>Lithodesmiaceae</taxon>
        <taxon>Ditylum</taxon>
    </lineage>
</organism>
<name>A0A6U3QMY4_9STRA</name>
<proteinExistence type="predicted"/>